<feature type="compositionally biased region" description="Polar residues" evidence="1">
    <location>
        <begin position="892"/>
        <end position="903"/>
    </location>
</feature>
<feature type="region of interest" description="Disordered" evidence="1">
    <location>
        <begin position="601"/>
        <end position="931"/>
    </location>
</feature>
<comment type="caution">
    <text evidence="3">The sequence shown here is derived from an EMBL/GenBank/DDBJ whole genome shotgun (WGS) entry which is preliminary data.</text>
</comment>
<feature type="compositionally biased region" description="Basic and acidic residues" evidence="1">
    <location>
        <begin position="645"/>
        <end position="658"/>
    </location>
</feature>
<reference evidence="3" key="1">
    <citation type="journal article" date="2021" name="Mol. Ecol. Resour.">
        <title>Apolygus lucorum genome provides insights into omnivorousness and mesophyll feeding.</title>
        <authorList>
            <person name="Liu Y."/>
            <person name="Liu H."/>
            <person name="Wang H."/>
            <person name="Huang T."/>
            <person name="Liu B."/>
            <person name="Yang B."/>
            <person name="Yin L."/>
            <person name="Li B."/>
            <person name="Zhang Y."/>
            <person name="Zhang S."/>
            <person name="Jiang F."/>
            <person name="Zhang X."/>
            <person name="Ren Y."/>
            <person name="Wang B."/>
            <person name="Wang S."/>
            <person name="Lu Y."/>
            <person name="Wu K."/>
            <person name="Fan W."/>
            <person name="Wang G."/>
        </authorList>
    </citation>
    <scope>NUCLEOTIDE SEQUENCE</scope>
    <source>
        <strain evidence="3">12Hb</strain>
    </source>
</reference>
<feature type="compositionally biased region" description="Gly residues" evidence="1">
    <location>
        <begin position="667"/>
        <end position="680"/>
    </location>
</feature>
<feature type="region of interest" description="Disordered" evidence="1">
    <location>
        <begin position="171"/>
        <end position="192"/>
    </location>
</feature>
<evidence type="ECO:0000256" key="2">
    <source>
        <dbReference type="SAM" id="SignalP"/>
    </source>
</evidence>
<evidence type="ECO:0000313" key="4">
    <source>
        <dbReference type="Proteomes" id="UP000466442"/>
    </source>
</evidence>
<feature type="signal peptide" evidence="2">
    <location>
        <begin position="1"/>
        <end position="22"/>
    </location>
</feature>
<feature type="compositionally biased region" description="Basic and acidic residues" evidence="1">
    <location>
        <begin position="572"/>
        <end position="582"/>
    </location>
</feature>
<feature type="compositionally biased region" description="Basic and acidic residues" evidence="1">
    <location>
        <begin position="704"/>
        <end position="717"/>
    </location>
</feature>
<feature type="compositionally biased region" description="Low complexity" evidence="1">
    <location>
        <begin position="31"/>
        <end position="53"/>
    </location>
</feature>
<protein>
    <submittedName>
        <fullName evidence="3">Uncharacterized protein</fullName>
    </submittedName>
</protein>
<feature type="region of interest" description="Disordered" evidence="1">
    <location>
        <begin position="31"/>
        <end position="98"/>
    </location>
</feature>
<dbReference type="Proteomes" id="UP000466442">
    <property type="component" value="Unassembled WGS sequence"/>
</dbReference>
<gene>
    <name evidence="3" type="ORF">GE061_011974</name>
</gene>
<sequence length="1001" mass="106553">MNFSTVYCETVVVILCLVIVNGIVIDEGVSDNSTETSTDLLDSSGTETATKGAGSDKKDSSSKRGLESSMAYPQGYFPPYHSSNEMHSPVTPPYSRDYDQELNKKGLLYFERGISTNPVLITQRTPNRRPLISNGRPSFNPNNGYYVPAPSYPTDQGAFKNDDRQYVYPTTDGSYSEVGQRPSQNTQPVMDYPENYPGYVSDPRRTYQTQTISEQPSYQPVYETQRGQGGVEYENVYSGVPRGYSGQVYNPNQPTYVNYGPERQPVEDTHRYNNEQPQNDRKWALQYQLQVLRELEEHKRRLLQEINSQTPASSNYYPTGTGSIHRRMVPHYPVAPVMDPTRNYMGARRILDPNQFQPFGPSVRRGPQFVMDPAYQRPSMPTRLRYSIGDELLPRNAHGRNFDVAASQDNFMIAKNKMHKNKVAPSCGPTPGGGGMCSSVNPPQQYGPFLDYFEHQSLKHVIYRPGGAPPVYPPVGLPPIDRPDSIPCEEDGSFNGIPGDGSVGVNGGHWGPGGIEPIVPGGSGSWGGQAPGPPCPNGMICNGNPGSGSGMDEGNFGPGGNLTPGGTGQISGEHETSIDHRPSDTNCANGIECNAHPGTGIAVDKGNSGSGGNLTPGATEPDLGDHETSIDHRPPGTNCEGGIECDEHPETDGDHDKGNTGTDEGNSGSGGHLTPGGTGPDLGDYETSIDHRPSGTNCEDGIECDEHPETDGDHDKGNTGTDEGNSGSGGHLTPGGTGPDLGDHDTSIDHRPSGTNCEDGIECDEHPETDGDHDKGNTGTDEGNSGSGAHLTPGGNHGTDDVVFEGEEEHGGSEGISGGEHYKPTSKPLCDDATSCGEESGVNGGKDEDTLPPVNSGTINGGGGTTSSHRPAQHFNTNCGNPSKPHGDKSTTPRPCGTTTPSTAIGDEDGESAGAIDGDKDGESAGGIGDDTTGDTITHTCNCTGHSQTVGLHEGDSGKVINHTESKLDIISLPDPMMEEEQDRDNFNKLIYNIDPRSIRV</sequence>
<feature type="compositionally biased region" description="Gly residues" evidence="1">
    <location>
        <begin position="726"/>
        <end position="739"/>
    </location>
</feature>
<dbReference type="EMBL" id="WIXP02000004">
    <property type="protein sequence ID" value="KAF6211462.1"/>
    <property type="molecule type" value="Genomic_DNA"/>
</dbReference>
<proteinExistence type="predicted"/>
<evidence type="ECO:0000256" key="1">
    <source>
        <dbReference type="SAM" id="MobiDB-lite"/>
    </source>
</evidence>
<evidence type="ECO:0000313" key="3">
    <source>
        <dbReference type="EMBL" id="KAF6211462.1"/>
    </source>
</evidence>
<feature type="region of interest" description="Disordered" evidence="1">
    <location>
        <begin position="551"/>
        <end position="582"/>
    </location>
</feature>
<feature type="compositionally biased region" description="Basic and acidic residues" evidence="1">
    <location>
        <begin position="623"/>
        <end position="634"/>
    </location>
</feature>
<keyword evidence="2" id="KW-0732">Signal</keyword>
<feature type="compositionally biased region" description="Gly residues" evidence="1">
    <location>
        <begin position="551"/>
        <end position="569"/>
    </location>
</feature>
<feature type="compositionally biased region" description="Basic and acidic residues" evidence="1">
    <location>
        <begin position="741"/>
        <end position="752"/>
    </location>
</feature>
<feature type="compositionally biased region" description="Basic and acidic residues" evidence="1">
    <location>
        <begin position="54"/>
        <end position="66"/>
    </location>
</feature>
<accession>A0A6A4K117</accession>
<name>A0A6A4K117_APOLU</name>
<feature type="chain" id="PRO_5043377641" evidence="2">
    <location>
        <begin position="23"/>
        <end position="1001"/>
    </location>
</feature>
<dbReference type="AlphaFoldDB" id="A0A6A4K117"/>
<keyword evidence="4" id="KW-1185">Reference proteome</keyword>
<organism evidence="3 4">
    <name type="scientific">Apolygus lucorum</name>
    <name type="common">Small green plant bug</name>
    <name type="synonym">Lygocoris lucorum</name>
    <dbReference type="NCBI Taxonomy" id="248454"/>
    <lineage>
        <taxon>Eukaryota</taxon>
        <taxon>Metazoa</taxon>
        <taxon>Ecdysozoa</taxon>
        <taxon>Arthropoda</taxon>
        <taxon>Hexapoda</taxon>
        <taxon>Insecta</taxon>
        <taxon>Pterygota</taxon>
        <taxon>Neoptera</taxon>
        <taxon>Paraneoptera</taxon>
        <taxon>Hemiptera</taxon>
        <taxon>Heteroptera</taxon>
        <taxon>Panheteroptera</taxon>
        <taxon>Cimicomorpha</taxon>
        <taxon>Miridae</taxon>
        <taxon>Mirini</taxon>
        <taxon>Apolygus</taxon>
    </lineage>
</organism>
<feature type="compositionally biased region" description="Basic and acidic residues" evidence="1">
    <location>
        <begin position="763"/>
        <end position="776"/>
    </location>
</feature>